<keyword evidence="3" id="KW-1185">Reference proteome</keyword>
<dbReference type="Proteomes" id="UP000766486">
    <property type="component" value="Unassembled WGS sequence"/>
</dbReference>
<evidence type="ECO:0000313" key="3">
    <source>
        <dbReference type="Proteomes" id="UP000766486"/>
    </source>
</evidence>
<proteinExistence type="predicted"/>
<name>A0ABY6UCU8_BIOOC</name>
<feature type="region of interest" description="Disordered" evidence="1">
    <location>
        <begin position="1"/>
        <end position="30"/>
    </location>
</feature>
<protein>
    <submittedName>
        <fullName evidence="2">Uncharacterized protein</fullName>
    </submittedName>
</protein>
<sequence>MNMDQRMSGPEANPKATFKTEFERQSRGVREPCKRTARECAKALLPSQKIYTTAVNHWWKLTLADRCFLAKKLGPAEDFHYIDVHLKWATVRQTFALDLGLGDFEAQDKRKAGDVFSDYSNNEPQATHDNEHSLSSVREQVPTRESAASSVTATLETPALARPSTSPQLPEQFGCFETLGKEMENADFYSERPRSICVPPGIRLFESNNEERDSGSCPTTALFQRSVNRKTDRQRFLVPWGAREYCRRLKEVWCV</sequence>
<organism evidence="2 3">
    <name type="scientific">Bionectria ochroleuca</name>
    <name type="common">Gliocladium roseum</name>
    <dbReference type="NCBI Taxonomy" id="29856"/>
    <lineage>
        <taxon>Eukaryota</taxon>
        <taxon>Fungi</taxon>
        <taxon>Dikarya</taxon>
        <taxon>Ascomycota</taxon>
        <taxon>Pezizomycotina</taxon>
        <taxon>Sordariomycetes</taxon>
        <taxon>Hypocreomycetidae</taxon>
        <taxon>Hypocreales</taxon>
        <taxon>Bionectriaceae</taxon>
        <taxon>Clonostachys</taxon>
    </lineage>
</organism>
<evidence type="ECO:0000313" key="2">
    <source>
        <dbReference type="EMBL" id="VUC29003.1"/>
    </source>
</evidence>
<evidence type="ECO:0000256" key="1">
    <source>
        <dbReference type="SAM" id="MobiDB-lite"/>
    </source>
</evidence>
<feature type="region of interest" description="Disordered" evidence="1">
    <location>
        <begin position="115"/>
        <end position="149"/>
    </location>
</feature>
<gene>
    <name evidence="2" type="ORF">CLO192961_LOCUS248302</name>
</gene>
<reference evidence="2 3" key="1">
    <citation type="submission" date="2019-06" db="EMBL/GenBank/DDBJ databases">
        <authorList>
            <person name="Broberg M."/>
        </authorList>
    </citation>
    <scope>NUCLEOTIDE SEQUENCE [LARGE SCALE GENOMIC DNA]</scope>
</reference>
<comment type="caution">
    <text evidence="2">The sequence shown here is derived from an EMBL/GenBank/DDBJ whole genome shotgun (WGS) entry which is preliminary data.</text>
</comment>
<dbReference type="EMBL" id="CABFNS010000795">
    <property type="protein sequence ID" value="VUC29003.1"/>
    <property type="molecule type" value="Genomic_DNA"/>
</dbReference>
<feature type="compositionally biased region" description="Basic and acidic residues" evidence="1">
    <location>
        <begin position="18"/>
        <end position="30"/>
    </location>
</feature>
<accession>A0ABY6UCU8</accession>